<dbReference type="Proteomes" id="UP000297318">
    <property type="component" value="Unassembled WGS sequence"/>
</dbReference>
<reference evidence="5 6" key="1">
    <citation type="submission" date="2018-11" db="EMBL/GenBank/DDBJ databases">
        <title>Complete genome sequencing of the Actinobacteria Serinibacter sp. K3-2.</title>
        <authorList>
            <person name="Rakitin A.L."/>
            <person name="Beletsky A.V."/>
            <person name="Mardanov A.V."/>
            <person name="Ravin N.V."/>
            <person name="Gromova A.S."/>
            <person name="Filippova S.N."/>
            <person name="Gal'Chenko V.F."/>
        </authorList>
    </citation>
    <scope>NUCLEOTIDE SEQUENCE [LARGE SCALE GENOMIC DNA]</scope>
    <source>
        <strain evidence="5 6">K3-2</strain>
    </source>
</reference>
<dbReference type="InterPro" id="IPR036390">
    <property type="entry name" value="WH_DNA-bd_sf"/>
</dbReference>
<evidence type="ECO:0000256" key="2">
    <source>
        <dbReference type="ARBA" id="ARBA00023125"/>
    </source>
</evidence>
<dbReference type="GO" id="GO:0003677">
    <property type="term" value="F:DNA binding"/>
    <property type="evidence" value="ECO:0007669"/>
    <property type="project" value="UniProtKB-KW"/>
</dbReference>
<dbReference type="PROSITE" id="PS01117">
    <property type="entry name" value="HTH_MARR_1"/>
    <property type="match status" value="1"/>
</dbReference>
<dbReference type="InterPro" id="IPR023187">
    <property type="entry name" value="Tscrpt_reg_MarR-type_CS"/>
</dbReference>
<organism evidence="5 6">
    <name type="scientific">Serinibacter arcticus</name>
    <dbReference type="NCBI Taxonomy" id="1655435"/>
    <lineage>
        <taxon>Bacteria</taxon>
        <taxon>Bacillati</taxon>
        <taxon>Actinomycetota</taxon>
        <taxon>Actinomycetes</taxon>
        <taxon>Micrococcales</taxon>
        <taxon>Beutenbergiaceae</taxon>
        <taxon>Serinibacter</taxon>
    </lineage>
</organism>
<keyword evidence="6" id="KW-1185">Reference proteome</keyword>
<dbReference type="InterPro" id="IPR000835">
    <property type="entry name" value="HTH_MarR-typ"/>
</dbReference>
<dbReference type="PROSITE" id="PS50995">
    <property type="entry name" value="HTH_MARR_2"/>
    <property type="match status" value="1"/>
</dbReference>
<evidence type="ECO:0000313" key="6">
    <source>
        <dbReference type="Proteomes" id="UP000297318"/>
    </source>
</evidence>
<keyword evidence="2" id="KW-0238">DNA-binding</keyword>
<proteinExistence type="predicted"/>
<comment type="caution">
    <text evidence="5">The sequence shown here is derived from an EMBL/GenBank/DDBJ whole genome shotgun (WGS) entry which is preliminary data.</text>
</comment>
<evidence type="ECO:0000256" key="1">
    <source>
        <dbReference type="ARBA" id="ARBA00023015"/>
    </source>
</evidence>
<gene>
    <name evidence="5" type="ORF">SERN_1810</name>
</gene>
<dbReference type="EMBL" id="RHPJ01000002">
    <property type="protein sequence ID" value="TGO05806.1"/>
    <property type="molecule type" value="Genomic_DNA"/>
</dbReference>
<dbReference type="PANTHER" id="PTHR39515:SF2">
    <property type="entry name" value="HTH-TYPE TRANSCRIPTIONAL REGULATOR RV0880"/>
    <property type="match status" value="1"/>
</dbReference>
<keyword evidence="1" id="KW-0805">Transcription regulation</keyword>
<accession>A0A4Z1E1R1</accession>
<dbReference type="SUPFAM" id="SSF46785">
    <property type="entry name" value="Winged helix' DNA-binding domain"/>
    <property type="match status" value="1"/>
</dbReference>
<dbReference type="PANTHER" id="PTHR39515">
    <property type="entry name" value="CONSERVED PROTEIN"/>
    <property type="match status" value="1"/>
</dbReference>
<dbReference type="RefSeq" id="WP_233251570.1">
    <property type="nucleotide sequence ID" value="NZ_RHPJ01000002.1"/>
</dbReference>
<name>A0A4Z1E1R1_9MICO</name>
<dbReference type="Pfam" id="PF01047">
    <property type="entry name" value="MarR"/>
    <property type="match status" value="1"/>
</dbReference>
<dbReference type="SMART" id="SM00347">
    <property type="entry name" value="HTH_MARR"/>
    <property type="match status" value="1"/>
</dbReference>
<dbReference type="GO" id="GO:0003700">
    <property type="term" value="F:DNA-binding transcription factor activity"/>
    <property type="evidence" value="ECO:0007669"/>
    <property type="project" value="InterPro"/>
</dbReference>
<dbReference type="InterPro" id="IPR036388">
    <property type="entry name" value="WH-like_DNA-bd_sf"/>
</dbReference>
<keyword evidence="3" id="KW-0804">Transcription</keyword>
<evidence type="ECO:0000259" key="4">
    <source>
        <dbReference type="PROSITE" id="PS50995"/>
    </source>
</evidence>
<evidence type="ECO:0000256" key="3">
    <source>
        <dbReference type="ARBA" id="ARBA00023163"/>
    </source>
</evidence>
<sequence>MPDTPTPDLDPEAPADELASQLRRAVLMTSRRLRAERGGDVTLAQYSVLARLLEAGSATPSDLAALEHVAAPSMTRTVKCLEDAGYVTRATHPSDGRAILVTLSETGHDVIRETRRRRTVWLAQRLDSLSPDELATLAAASDILRRISTQ</sequence>
<dbReference type="InterPro" id="IPR052526">
    <property type="entry name" value="HTH-type_Bedaq_tolerance"/>
</dbReference>
<dbReference type="Gene3D" id="1.10.10.10">
    <property type="entry name" value="Winged helix-like DNA-binding domain superfamily/Winged helix DNA-binding domain"/>
    <property type="match status" value="1"/>
</dbReference>
<evidence type="ECO:0000313" key="5">
    <source>
        <dbReference type="EMBL" id="TGO05806.1"/>
    </source>
</evidence>
<feature type="domain" description="HTH marR-type" evidence="4">
    <location>
        <begin position="15"/>
        <end position="149"/>
    </location>
</feature>
<dbReference type="AlphaFoldDB" id="A0A4Z1E1R1"/>
<protein>
    <submittedName>
        <fullName evidence="5">Transcriptional regulator, MarR family</fullName>
    </submittedName>
</protein>
<dbReference type="PRINTS" id="PR00598">
    <property type="entry name" value="HTHMARR"/>
</dbReference>